<dbReference type="Proteomes" id="UP001317259">
    <property type="component" value="Unassembled WGS sequence"/>
</dbReference>
<evidence type="ECO:0000313" key="1">
    <source>
        <dbReference type="EMBL" id="MCK2214298.1"/>
    </source>
</evidence>
<accession>A0ABT0FPL5</accession>
<comment type="caution">
    <text evidence="1">The sequence shown here is derived from an EMBL/GenBank/DDBJ whole genome shotgun (WGS) entry which is preliminary data.</text>
</comment>
<reference evidence="1 2" key="1">
    <citation type="submission" date="2022-04" db="EMBL/GenBank/DDBJ databases">
        <title>Genome draft of Actinomadura sp. ATCC 31491.</title>
        <authorList>
            <person name="Shi X."/>
            <person name="Du Y."/>
        </authorList>
    </citation>
    <scope>NUCLEOTIDE SEQUENCE [LARGE SCALE GENOMIC DNA]</scope>
    <source>
        <strain evidence="1 2">ATCC 31491</strain>
    </source>
</reference>
<dbReference type="RefSeq" id="WP_242380743.1">
    <property type="nucleotide sequence ID" value="NZ_JAKRKC020000001.1"/>
</dbReference>
<evidence type="ECO:0000313" key="2">
    <source>
        <dbReference type="Proteomes" id="UP001317259"/>
    </source>
</evidence>
<name>A0ABT0FPL5_9ACTN</name>
<keyword evidence="2" id="KW-1185">Reference proteome</keyword>
<gene>
    <name evidence="1" type="ORF">MF672_010915</name>
</gene>
<dbReference type="EMBL" id="JAKRKC020000001">
    <property type="protein sequence ID" value="MCK2214298.1"/>
    <property type="molecule type" value="Genomic_DNA"/>
</dbReference>
<organism evidence="1 2">
    <name type="scientific">Actinomadura luzonensis</name>
    <dbReference type="NCBI Taxonomy" id="2805427"/>
    <lineage>
        <taxon>Bacteria</taxon>
        <taxon>Bacillati</taxon>
        <taxon>Actinomycetota</taxon>
        <taxon>Actinomycetes</taxon>
        <taxon>Streptosporangiales</taxon>
        <taxon>Thermomonosporaceae</taxon>
        <taxon>Actinomadura</taxon>
    </lineage>
</organism>
<protein>
    <submittedName>
        <fullName evidence="1">Uncharacterized protein</fullName>
    </submittedName>
</protein>
<proteinExistence type="predicted"/>
<sequence length="232" mass="23381">MAIALHASSPALVTDEVDGTTPTAAFSPPAQSLLVAMAAAADEDGSLTISGGSLTWTRRAQRDIGGTFALEIWTAPCAAGATGITTTLTNNGFLGSFAAALKVDVFTGADLTTPTGATGQNLTSTNASNVNAYTATAIGSRGVAVAVELNSLGLPSSTDDESAFDLAQLDGMMIRKAANSASLATVTFNLDAAGSSTASWEWLAVEIMPGAEALVAGRGRMLGQAVNRAAFY</sequence>